<accession>A0ABS6A248</accession>
<sequence>MTATEMASILHLGMERIQPVIHQLAAQQIIGAPRCITDVHDQQIPLWEMKE</sequence>
<gene>
    <name evidence="1" type="ORF">HAP95_13720</name>
</gene>
<name>A0ABS6A248_9PROT</name>
<evidence type="ECO:0008006" key="3">
    <source>
        <dbReference type="Google" id="ProtNLM"/>
    </source>
</evidence>
<evidence type="ECO:0000313" key="1">
    <source>
        <dbReference type="EMBL" id="MBU2761191.1"/>
    </source>
</evidence>
<organism evidence="1 2">
    <name type="scientific">Acidithiobacillus sulfurivorans</name>
    <dbReference type="NCBI Taxonomy" id="1958756"/>
    <lineage>
        <taxon>Bacteria</taxon>
        <taxon>Pseudomonadati</taxon>
        <taxon>Pseudomonadota</taxon>
        <taxon>Acidithiobacillia</taxon>
        <taxon>Acidithiobacillales</taxon>
        <taxon>Acidithiobacillaceae</taxon>
        <taxon>Acidithiobacillus</taxon>
    </lineage>
</organism>
<proteinExistence type="predicted"/>
<reference evidence="1 2" key="1">
    <citation type="journal article" date="2021" name="ISME J.">
        <title>Genomic evolution of the class Acidithiobacillia: deep-branching Proteobacteria living in extreme acidic conditions.</title>
        <authorList>
            <person name="Moya-Beltran A."/>
            <person name="Beard S."/>
            <person name="Rojas-Villalobos C."/>
            <person name="Issotta F."/>
            <person name="Gallardo Y."/>
            <person name="Ulloa R."/>
            <person name="Giaveno A."/>
            <person name="Degli Esposti M."/>
            <person name="Johnson D.B."/>
            <person name="Quatrini R."/>
        </authorList>
    </citation>
    <scope>NUCLEOTIDE SEQUENCE [LARGE SCALE GENOMIC DNA]</scope>
    <source>
        <strain evidence="1 2">RW2</strain>
    </source>
</reference>
<protein>
    <recommendedName>
        <fullName evidence="3">MarR family transcriptional regulator</fullName>
    </recommendedName>
</protein>
<comment type="caution">
    <text evidence="1">The sequence shown here is derived from an EMBL/GenBank/DDBJ whole genome shotgun (WGS) entry which is preliminary data.</text>
</comment>
<dbReference type="Proteomes" id="UP000755654">
    <property type="component" value="Unassembled WGS sequence"/>
</dbReference>
<keyword evidence="2" id="KW-1185">Reference proteome</keyword>
<dbReference type="EMBL" id="JAAOMP010000153">
    <property type="protein sequence ID" value="MBU2761191.1"/>
    <property type="molecule type" value="Genomic_DNA"/>
</dbReference>
<evidence type="ECO:0000313" key="2">
    <source>
        <dbReference type="Proteomes" id="UP000755654"/>
    </source>
</evidence>